<keyword evidence="2" id="KW-1185">Reference proteome</keyword>
<dbReference type="OrthoDB" id="2019572at2759"/>
<sequence length="80" mass="8971">MRLLVPPNAKVNEFSLPSPHLKTFCESINDSTQPLPNYSTPHPGETDLFFASINSTSHRNCRRFRGAFLPEEESPVAAQE</sequence>
<evidence type="ECO:0000313" key="2">
    <source>
        <dbReference type="Proteomes" id="UP000281553"/>
    </source>
</evidence>
<dbReference type="Proteomes" id="UP000281553">
    <property type="component" value="Unassembled WGS sequence"/>
</dbReference>
<feature type="non-terminal residue" evidence="1">
    <location>
        <position position="80"/>
    </location>
</feature>
<evidence type="ECO:0000313" key="1">
    <source>
        <dbReference type="EMBL" id="VDN39652.1"/>
    </source>
</evidence>
<dbReference type="AlphaFoldDB" id="A0A3P7R703"/>
<gene>
    <name evidence="1" type="ORF">DILT_LOCUS17967</name>
</gene>
<accession>A0A3P7R703</accession>
<protein>
    <submittedName>
        <fullName evidence="1">Uncharacterized protein</fullName>
    </submittedName>
</protein>
<organism evidence="1 2">
    <name type="scientific">Dibothriocephalus latus</name>
    <name type="common">Fish tapeworm</name>
    <name type="synonym">Diphyllobothrium latum</name>
    <dbReference type="NCBI Taxonomy" id="60516"/>
    <lineage>
        <taxon>Eukaryota</taxon>
        <taxon>Metazoa</taxon>
        <taxon>Spiralia</taxon>
        <taxon>Lophotrochozoa</taxon>
        <taxon>Platyhelminthes</taxon>
        <taxon>Cestoda</taxon>
        <taxon>Eucestoda</taxon>
        <taxon>Diphyllobothriidea</taxon>
        <taxon>Diphyllobothriidae</taxon>
        <taxon>Dibothriocephalus</taxon>
    </lineage>
</organism>
<name>A0A3P7R703_DIBLA</name>
<reference evidence="1 2" key="1">
    <citation type="submission" date="2018-11" db="EMBL/GenBank/DDBJ databases">
        <authorList>
            <consortium name="Pathogen Informatics"/>
        </authorList>
    </citation>
    <scope>NUCLEOTIDE SEQUENCE [LARGE SCALE GENOMIC DNA]</scope>
</reference>
<proteinExistence type="predicted"/>
<dbReference type="EMBL" id="UYRU01096163">
    <property type="protein sequence ID" value="VDN39652.1"/>
    <property type="molecule type" value="Genomic_DNA"/>
</dbReference>